<keyword evidence="15" id="KW-1185">Reference proteome</keyword>
<dbReference type="Proteomes" id="UP000198660">
    <property type="component" value="Unassembled WGS sequence"/>
</dbReference>
<dbReference type="GO" id="GO:0005829">
    <property type="term" value="C:cytosol"/>
    <property type="evidence" value="ECO:0007669"/>
    <property type="project" value="TreeGrafter"/>
</dbReference>
<evidence type="ECO:0000256" key="6">
    <source>
        <dbReference type="ARBA" id="ARBA00022630"/>
    </source>
</evidence>
<keyword evidence="9 12" id="KW-0520">NAD</keyword>
<dbReference type="Gene3D" id="3.50.50.60">
    <property type="entry name" value="FAD/NAD(P)-binding domain"/>
    <property type="match status" value="2"/>
</dbReference>
<dbReference type="PANTHER" id="PTHR11806">
    <property type="entry name" value="GLUCOSE INHIBITED DIVISION PROTEIN A"/>
    <property type="match status" value="1"/>
</dbReference>
<dbReference type="PROSITE" id="PS01280">
    <property type="entry name" value="GIDA_1"/>
    <property type="match status" value="1"/>
</dbReference>
<comment type="cofactor">
    <cofactor evidence="1 12">
        <name>FAD</name>
        <dbReference type="ChEBI" id="CHEBI:57692"/>
    </cofactor>
</comment>
<dbReference type="Pfam" id="PF21680">
    <property type="entry name" value="GIDA_C_1st"/>
    <property type="match status" value="1"/>
</dbReference>
<dbReference type="Gene3D" id="1.10.150.570">
    <property type="entry name" value="GidA associated domain, C-terminal subdomain"/>
    <property type="match status" value="1"/>
</dbReference>
<dbReference type="OrthoDB" id="9815560at2"/>
<dbReference type="InterPro" id="IPR044920">
    <property type="entry name" value="MnmG_C_subdom_sf"/>
</dbReference>
<dbReference type="FunFam" id="1.10.150.570:FF:000001">
    <property type="entry name" value="tRNA uridine 5-carboxymethylaminomethyl modification enzyme MnmG"/>
    <property type="match status" value="1"/>
</dbReference>
<reference evidence="15" key="1">
    <citation type="submission" date="2016-10" db="EMBL/GenBank/DDBJ databases">
        <authorList>
            <person name="Varghese N."/>
            <person name="Submissions S."/>
        </authorList>
    </citation>
    <scope>NUCLEOTIDE SEQUENCE [LARGE SCALE GENOMIC DNA]</scope>
    <source>
        <strain evidence="15">DSM 45789</strain>
    </source>
</reference>
<dbReference type="InterPro" id="IPR040131">
    <property type="entry name" value="MnmG_N"/>
</dbReference>
<dbReference type="HAMAP" id="MF_00129">
    <property type="entry name" value="MnmG_GidA"/>
    <property type="match status" value="1"/>
</dbReference>
<evidence type="ECO:0000256" key="1">
    <source>
        <dbReference type="ARBA" id="ARBA00001974"/>
    </source>
</evidence>
<comment type="function">
    <text evidence="2 12">NAD-binding protein involved in the addition of a carboxymethylaminomethyl (cmnm) group at the wobble position (U34) of certain tRNAs, forming tRNA-cmnm(5)s(2)U34.</text>
</comment>
<gene>
    <name evidence="12" type="primary">mnmG</name>
    <name evidence="12" type="synonym">gidA</name>
    <name evidence="14" type="ORF">SAMN05444972_101472</name>
</gene>
<dbReference type="InterPro" id="IPR049312">
    <property type="entry name" value="GIDA_C_N"/>
</dbReference>
<evidence type="ECO:0000256" key="8">
    <source>
        <dbReference type="ARBA" id="ARBA00022827"/>
    </source>
</evidence>
<dbReference type="AlphaFoldDB" id="A0A1I6PAZ6"/>
<keyword evidence="5 12" id="KW-0963">Cytoplasm</keyword>
<comment type="subcellular location">
    <subcellularLocation>
        <location evidence="12">Cytoplasm</location>
    </subcellularLocation>
</comment>
<evidence type="ECO:0000256" key="3">
    <source>
        <dbReference type="ARBA" id="ARBA00007653"/>
    </source>
</evidence>
<evidence type="ECO:0000313" key="15">
    <source>
        <dbReference type="Proteomes" id="UP000198660"/>
    </source>
</evidence>
<comment type="caution">
    <text evidence="12">Lacks conserved residue(s) required for the propagation of feature annotation.</text>
</comment>
<dbReference type="Gene3D" id="1.10.10.1800">
    <property type="entry name" value="tRNA uridine 5-carboxymethylaminomethyl modification enzyme MnmG/GidA"/>
    <property type="match status" value="1"/>
</dbReference>
<dbReference type="NCBIfam" id="TIGR00136">
    <property type="entry name" value="mnmG_gidA"/>
    <property type="match status" value="1"/>
</dbReference>
<dbReference type="InterPro" id="IPR004416">
    <property type="entry name" value="MnmG"/>
</dbReference>
<feature type="domain" description="tRNA uridine 5-carboxymethylaminomethyl modification enzyme C-terminal subdomain" evidence="13">
    <location>
        <begin position="545"/>
        <end position="616"/>
    </location>
</feature>
<dbReference type="FunFam" id="3.50.50.60:FF:000002">
    <property type="entry name" value="tRNA uridine 5-carboxymethylaminomethyl modification enzyme MnmG"/>
    <property type="match status" value="1"/>
</dbReference>
<dbReference type="EMBL" id="FPAA01000001">
    <property type="protein sequence ID" value="SFS37341.1"/>
    <property type="molecule type" value="Genomic_DNA"/>
</dbReference>
<evidence type="ECO:0000256" key="10">
    <source>
        <dbReference type="ARBA" id="ARBA00025948"/>
    </source>
</evidence>
<dbReference type="InterPro" id="IPR047001">
    <property type="entry name" value="MnmG_C_subdom"/>
</dbReference>
<organism evidence="14 15">
    <name type="scientific">Marininema halotolerans</name>
    <dbReference type="NCBI Taxonomy" id="1155944"/>
    <lineage>
        <taxon>Bacteria</taxon>
        <taxon>Bacillati</taxon>
        <taxon>Bacillota</taxon>
        <taxon>Bacilli</taxon>
        <taxon>Bacillales</taxon>
        <taxon>Thermoactinomycetaceae</taxon>
        <taxon>Marininema</taxon>
    </lineage>
</organism>
<feature type="binding site" evidence="12">
    <location>
        <begin position="273"/>
        <end position="287"/>
    </location>
    <ligand>
        <name>NAD(+)</name>
        <dbReference type="ChEBI" id="CHEBI:57540"/>
    </ligand>
</feature>
<dbReference type="SMART" id="SM01228">
    <property type="entry name" value="GIDA_assoc_3"/>
    <property type="match status" value="1"/>
</dbReference>
<evidence type="ECO:0000256" key="12">
    <source>
        <dbReference type="HAMAP-Rule" id="MF_00129"/>
    </source>
</evidence>
<dbReference type="PANTHER" id="PTHR11806:SF0">
    <property type="entry name" value="PROTEIN MTO1 HOMOLOG, MITOCHONDRIAL"/>
    <property type="match status" value="1"/>
</dbReference>
<accession>A0A1I6PAZ6</accession>
<dbReference type="InterPro" id="IPR002218">
    <property type="entry name" value="MnmG-rel"/>
</dbReference>
<evidence type="ECO:0000256" key="2">
    <source>
        <dbReference type="ARBA" id="ARBA00003717"/>
    </source>
</evidence>
<keyword evidence="7 12" id="KW-0819">tRNA processing</keyword>
<dbReference type="FunFam" id="1.10.10.1800:FF:000001">
    <property type="entry name" value="tRNA uridine 5-carboxymethylaminomethyl modification enzyme MnmG"/>
    <property type="match status" value="1"/>
</dbReference>
<evidence type="ECO:0000256" key="7">
    <source>
        <dbReference type="ARBA" id="ARBA00022694"/>
    </source>
</evidence>
<evidence type="ECO:0000313" key="14">
    <source>
        <dbReference type="EMBL" id="SFS37341.1"/>
    </source>
</evidence>
<dbReference type="GO" id="GO:0002098">
    <property type="term" value="P:tRNA wobble uridine modification"/>
    <property type="evidence" value="ECO:0007669"/>
    <property type="project" value="InterPro"/>
</dbReference>
<proteinExistence type="inferred from homology"/>
<evidence type="ECO:0000256" key="4">
    <source>
        <dbReference type="ARBA" id="ARBA00020461"/>
    </source>
</evidence>
<evidence type="ECO:0000259" key="13">
    <source>
        <dbReference type="SMART" id="SM01228"/>
    </source>
</evidence>
<dbReference type="GO" id="GO:0030488">
    <property type="term" value="P:tRNA methylation"/>
    <property type="evidence" value="ECO:0007669"/>
    <property type="project" value="TreeGrafter"/>
</dbReference>
<protein>
    <recommendedName>
        <fullName evidence="4 12">tRNA uridine 5-carboxymethylaminomethyl modification enzyme MnmG</fullName>
    </recommendedName>
    <alternativeName>
        <fullName evidence="11 12">Glucose-inhibited division protein A</fullName>
    </alternativeName>
</protein>
<dbReference type="SUPFAM" id="SSF51905">
    <property type="entry name" value="FAD/NAD(P)-binding domain"/>
    <property type="match status" value="1"/>
</dbReference>
<comment type="subunit">
    <text evidence="10 12">Homodimer. Heterotetramer of two MnmE and two MnmG subunits.</text>
</comment>
<dbReference type="FunFam" id="3.50.50.60:FF:000063">
    <property type="entry name" value="tRNA uridine 5-carboxymethylaminomethyl modification enzyme MnmG"/>
    <property type="match status" value="1"/>
</dbReference>
<dbReference type="RefSeq" id="WP_091833238.1">
    <property type="nucleotide sequence ID" value="NZ_FPAA01000001.1"/>
</dbReference>
<keyword evidence="8 12" id="KW-0274">FAD</keyword>
<dbReference type="Pfam" id="PF01134">
    <property type="entry name" value="GIDA"/>
    <property type="match status" value="1"/>
</dbReference>
<sequence>MPVSGERYDVIVIGAGHAGCEAALASARMGCKTLLLTLSLDTIAYMPCNPSVGGPAKGHVVREVDALGGEMGKTIDKTHIQMRMLNTGKGPAVYALRAQADKVLYQQEMKKALEMEPHLTLHQNMVERLIVEDGVCKGVVTRTGASYYGTAVVLTTGTYLRGKIIIGDLSYESGPNNQQPAIQLAHHLLELGFQTVRFKTGTPPRVNKHTVDTDKMELQPGDAEPRAFSYETTEYITDQLPCWLTYTNEKTHEFIRDNLHRAPMYSGKIEGQGPRYCPSIEDKIVRFADKNRHQIFLEPEGRDTLEMYVQGLSTSLPEDIQQPLLRTIPGLEQAEMMRTGYAIEYDAIVPTQLWPSLETKMIEGLFTAGQINGTSGYEEAAAQGIMAGMNAGRKVQGKEAIILDRSQAYIGVLIDDLVTKGTNEPYRLLTSRAEYRLLLRHDNADLRLTEIGREVGLISDTRYDRFLAKREAVEKEIDRLRVTRVKPSSDVLTLLAELGSSPIDNAVELAQLIKRPEIRYEHILQMAAAEVPVTADVAEQVEIQLKYEGYIKKSLQQVEKMRRMENKRIPEGMDYTLVSGLSTEAKEKLSKVRPLSLGQASRISGVNPADISILLVYIEQGVKRRAGV</sequence>
<dbReference type="InterPro" id="IPR026904">
    <property type="entry name" value="MnmG_C"/>
</dbReference>
<comment type="similarity">
    <text evidence="3 12">Belongs to the MnmG family.</text>
</comment>
<dbReference type="InterPro" id="IPR036188">
    <property type="entry name" value="FAD/NAD-bd_sf"/>
</dbReference>
<dbReference type="Pfam" id="PF13932">
    <property type="entry name" value="SAM_GIDA_C"/>
    <property type="match status" value="1"/>
</dbReference>
<dbReference type="InterPro" id="IPR020595">
    <property type="entry name" value="MnmG-rel_CS"/>
</dbReference>
<evidence type="ECO:0000256" key="9">
    <source>
        <dbReference type="ARBA" id="ARBA00023027"/>
    </source>
</evidence>
<feature type="binding site" evidence="12">
    <location>
        <begin position="14"/>
        <end position="19"/>
    </location>
    <ligand>
        <name>FAD</name>
        <dbReference type="ChEBI" id="CHEBI:57692"/>
    </ligand>
</feature>
<name>A0A1I6PAZ6_9BACL</name>
<evidence type="ECO:0000256" key="5">
    <source>
        <dbReference type="ARBA" id="ARBA00022490"/>
    </source>
</evidence>
<keyword evidence="6 12" id="KW-0285">Flavoprotein</keyword>
<evidence type="ECO:0000256" key="11">
    <source>
        <dbReference type="ARBA" id="ARBA00031800"/>
    </source>
</evidence>
<dbReference type="PRINTS" id="PR00411">
    <property type="entry name" value="PNDRDTASEI"/>
</dbReference>
<dbReference type="GO" id="GO:0050660">
    <property type="term" value="F:flavin adenine dinucleotide binding"/>
    <property type="evidence" value="ECO:0007669"/>
    <property type="project" value="UniProtKB-UniRule"/>
</dbReference>
<dbReference type="PROSITE" id="PS01281">
    <property type="entry name" value="GIDA_2"/>
    <property type="match status" value="1"/>
</dbReference>